<proteinExistence type="predicted"/>
<protein>
    <submittedName>
        <fullName evidence="1">Uncharacterized protein</fullName>
    </submittedName>
</protein>
<reference evidence="1 2" key="1">
    <citation type="journal article" date="2011" name="J. Bacteriol.">
        <title>Genome sequence of Neisseria meningitidis serogroup B strain H44/76.</title>
        <authorList>
            <person name="Piet J.R."/>
            <person name="Huis In 't Veld R.A."/>
            <person name="van Schaik B.D."/>
            <person name="van Kampen A.H."/>
            <person name="Baas F."/>
            <person name="van de Beek D."/>
            <person name="Pannekoek Y."/>
            <person name="van der Ende A."/>
        </authorList>
    </citation>
    <scope>NUCLEOTIDE SEQUENCE [LARGE SCALE GENOMIC DNA]</scope>
    <source>
        <strain evidence="1 2">H44/76</strain>
    </source>
</reference>
<dbReference type="Proteomes" id="UP000032707">
    <property type="component" value="Unassembled WGS sequence"/>
</dbReference>
<evidence type="ECO:0000313" key="1">
    <source>
        <dbReference type="EMBL" id="EFV63655.1"/>
    </source>
</evidence>
<comment type="caution">
    <text evidence="1">The sequence shown here is derived from an EMBL/GenBank/DDBJ whole genome shotgun (WGS) entry which is preliminary data.</text>
</comment>
<dbReference type="EMBL" id="AEQZ01000027">
    <property type="protein sequence ID" value="EFV63655.1"/>
    <property type="molecule type" value="Genomic_DNA"/>
</dbReference>
<evidence type="ECO:0000313" key="2">
    <source>
        <dbReference type="Proteomes" id="UP000032707"/>
    </source>
</evidence>
<name>E6MXR6_NEIMH</name>
<gene>
    <name evidence="1" type="ORF">NMH_1471</name>
</gene>
<dbReference type="AlphaFoldDB" id="E6MXR6"/>
<accession>E6MXR6</accession>
<dbReference type="KEGG" id="nmh:NMBH4476_1541"/>
<dbReference type="PATRIC" id="fig|909420.3.peg.2069"/>
<sequence>MSDIYYRSTIDEHFKIIELIENNPNEIYDDGGGQQFCLEFHHDKVIFYHNEFDEEDGYPVLSCSLHTFKTALIAWNAFLQLPKSIHSVVETVIEE</sequence>
<organism evidence="1 2">
    <name type="scientific">Neisseria meningitidis serogroup B / serotype 15 (strain H44/76)</name>
    <dbReference type="NCBI Taxonomy" id="909420"/>
    <lineage>
        <taxon>Bacteria</taxon>
        <taxon>Pseudomonadati</taxon>
        <taxon>Pseudomonadota</taxon>
        <taxon>Betaproteobacteria</taxon>
        <taxon>Neisseriales</taxon>
        <taxon>Neisseriaceae</taxon>
        <taxon>Neisseria</taxon>
    </lineage>
</organism>